<evidence type="ECO:0000256" key="3">
    <source>
        <dbReference type="ARBA" id="ARBA00022490"/>
    </source>
</evidence>
<comment type="subcellular location">
    <subcellularLocation>
        <location evidence="1">Cytoplasm</location>
        <location evidence="1">Cytoskeleton</location>
    </subcellularLocation>
</comment>
<feature type="coiled-coil region" evidence="7">
    <location>
        <begin position="602"/>
        <end position="679"/>
    </location>
</feature>
<keyword evidence="4" id="KW-0597">Phosphoprotein</keyword>
<comment type="similarity">
    <text evidence="2">Belongs to the TACC family.</text>
</comment>
<evidence type="ECO:0000256" key="6">
    <source>
        <dbReference type="ARBA" id="ARBA00023212"/>
    </source>
</evidence>
<dbReference type="PANTHER" id="PTHR13924:SF12">
    <property type="entry name" value="TRANSFORMING ACIDIC COILED-COIL-CONTAINING PROTEIN 1"/>
    <property type="match status" value="1"/>
</dbReference>
<keyword evidence="5 7" id="KW-0175">Coiled coil</keyword>
<reference evidence="10" key="1">
    <citation type="submission" date="2025-08" db="UniProtKB">
        <authorList>
            <consortium name="Ensembl"/>
        </authorList>
    </citation>
    <scope>IDENTIFICATION</scope>
</reference>
<organism evidence="10 11">
    <name type="scientific">Paramormyrops kingsleyae</name>
    <dbReference type="NCBI Taxonomy" id="1676925"/>
    <lineage>
        <taxon>Eukaryota</taxon>
        <taxon>Metazoa</taxon>
        <taxon>Chordata</taxon>
        <taxon>Craniata</taxon>
        <taxon>Vertebrata</taxon>
        <taxon>Euteleostomi</taxon>
        <taxon>Actinopterygii</taxon>
        <taxon>Neopterygii</taxon>
        <taxon>Teleostei</taxon>
        <taxon>Osteoglossocephala</taxon>
        <taxon>Osteoglossomorpha</taxon>
        <taxon>Osteoglossiformes</taxon>
        <taxon>Mormyridae</taxon>
        <taxon>Paramormyrops</taxon>
    </lineage>
</organism>
<dbReference type="PANTHER" id="PTHR13924">
    <property type="entry name" value="TRANSFORMING ACIDIC COILED-COIL CONTAINING PROTEIN 1/2"/>
    <property type="match status" value="1"/>
</dbReference>
<evidence type="ECO:0000313" key="11">
    <source>
        <dbReference type="Proteomes" id="UP000261540"/>
    </source>
</evidence>
<feature type="coiled-coil region" evidence="7">
    <location>
        <begin position="493"/>
        <end position="566"/>
    </location>
</feature>
<evidence type="ECO:0000256" key="1">
    <source>
        <dbReference type="ARBA" id="ARBA00004245"/>
    </source>
</evidence>
<dbReference type="Gene3D" id="1.20.5.1700">
    <property type="match status" value="1"/>
</dbReference>
<feature type="region of interest" description="Disordered" evidence="8">
    <location>
        <begin position="151"/>
        <end position="180"/>
    </location>
</feature>
<evidence type="ECO:0000313" key="10">
    <source>
        <dbReference type="Ensembl" id="ENSPKIP00000012599.1"/>
    </source>
</evidence>
<feature type="region of interest" description="Disordered" evidence="8">
    <location>
        <begin position="1"/>
        <end position="39"/>
    </location>
</feature>
<dbReference type="Pfam" id="PF05010">
    <property type="entry name" value="TACC_C"/>
    <property type="match status" value="1"/>
</dbReference>
<feature type="compositionally biased region" description="Polar residues" evidence="8">
    <location>
        <begin position="20"/>
        <end position="30"/>
    </location>
</feature>
<keyword evidence="3" id="KW-0963">Cytoplasm</keyword>
<dbReference type="AlphaFoldDB" id="A0A3B3R334"/>
<dbReference type="GO" id="GO:0005856">
    <property type="term" value="C:cytoskeleton"/>
    <property type="evidence" value="ECO:0007669"/>
    <property type="project" value="UniProtKB-SubCell"/>
</dbReference>
<sequence length="684" mass="75111">MGGSLSQHKKSGVAGCPRPKNSSISDSEGNFETPEAETPVHGHLKELLEQENVTAVCSDLRGDDKRLFSSLDNSFLDKNSNQNELPLASQAVHVGQGTPVLTEVVDALNNLQLSKCSVDSSIIQGQNLNLQTRGILLGDSLDNRHTDDLQVDAHDTSPKQRPASLTMKVSLNGPDPNEVDDDVPISKAFDLNQINGNADPLVKPTTGDHMQELGPEDDANPKEVSKPSSRSLGKMPGSRLGPKKLTGKSAELEPGPVSIQGSDGITCPKASYNFDAGQLDDPNFNPFTSNAKMCDSPSLLKGSYTFDPDCVDPRSRRLDGEDLLRSAPSAEKVADDPVCQKLNFLVDEEGLAGHPQGKAREVMNANKGKNEQQPLVDICSQEKGPEVGNRRVHATDEEKLASSVSSQNPGKTENGCCEEEEPCKKRLAGKGMEVTTGGPDGADMYNGLDDSCKTKSAKLAGSESQDKGTPVLDKICLSEADKEAVLTLIREEIITKEIEANEWKRKHEESRQEVLEMRKIVAEYEKTVAQMIEDKQQAAVSSQSTIQQLTLEKEQALADLNSVERSLSDLFRRYENMKSVLEGFKKNEEVLKKCAQEYLTRVKQEEQRYQTLKIHAEEKLDKANEEIAQVRSKASSESMALHASLRKEQMKVESLERALHQKNQEIEELTKICDELIAKMGRPE</sequence>
<evidence type="ECO:0000259" key="9">
    <source>
        <dbReference type="Pfam" id="PF05010"/>
    </source>
</evidence>
<evidence type="ECO:0000256" key="7">
    <source>
        <dbReference type="SAM" id="Coils"/>
    </source>
</evidence>
<dbReference type="GO" id="GO:0021987">
    <property type="term" value="P:cerebral cortex development"/>
    <property type="evidence" value="ECO:0007669"/>
    <property type="project" value="TreeGrafter"/>
</dbReference>
<dbReference type="GO" id="GO:0005737">
    <property type="term" value="C:cytoplasm"/>
    <property type="evidence" value="ECO:0007669"/>
    <property type="project" value="TreeGrafter"/>
</dbReference>
<dbReference type="STRING" id="1676925.ENSPKIP00000012599"/>
<name>A0A3B3R334_9TELE</name>
<keyword evidence="6" id="KW-0206">Cytoskeleton</keyword>
<dbReference type="Proteomes" id="UP000261540">
    <property type="component" value="Unplaced"/>
</dbReference>
<accession>A0A3B3R334</accession>
<feature type="region of interest" description="Disordered" evidence="8">
    <location>
        <begin position="396"/>
        <end position="417"/>
    </location>
</feature>
<dbReference type="FunFam" id="1.20.5.1700:FF:000001">
    <property type="entry name" value="Transforming acidic coiled-coil-containing protein 1 isoform 2"/>
    <property type="match status" value="1"/>
</dbReference>
<feature type="domain" description="Transforming acidic coiled-coil-containing protein C-terminal" evidence="9">
    <location>
        <begin position="478"/>
        <end position="677"/>
    </location>
</feature>
<keyword evidence="11" id="KW-1185">Reference proteome</keyword>
<dbReference type="GO" id="GO:0007052">
    <property type="term" value="P:mitotic spindle organization"/>
    <property type="evidence" value="ECO:0007669"/>
    <property type="project" value="InterPro"/>
</dbReference>
<dbReference type="InterPro" id="IPR039915">
    <property type="entry name" value="TACC"/>
</dbReference>
<feature type="compositionally biased region" description="Polar residues" evidence="8">
    <location>
        <begin position="402"/>
        <end position="411"/>
    </location>
</feature>
<dbReference type="Ensembl" id="ENSPKIT00000036998.1">
    <property type="protein sequence ID" value="ENSPKIP00000012599.1"/>
    <property type="gene ID" value="ENSPKIG00000000341.1"/>
</dbReference>
<dbReference type="GO" id="GO:0007097">
    <property type="term" value="P:nuclear migration"/>
    <property type="evidence" value="ECO:0007669"/>
    <property type="project" value="TreeGrafter"/>
</dbReference>
<evidence type="ECO:0000256" key="8">
    <source>
        <dbReference type="SAM" id="MobiDB-lite"/>
    </source>
</evidence>
<evidence type="ECO:0000256" key="5">
    <source>
        <dbReference type="ARBA" id="ARBA00023054"/>
    </source>
</evidence>
<evidence type="ECO:0000256" key="4">
    <source>
        <dbReference type="ARBA" id="ARBA00022553"/>
    </source>
</evidence>
<feature type="region of interest" description="Disordered" evidence="8">
    <location>
        <begin position="195"/>
        <end position="263"/>
    </location>
</feature>
<evidence type="ECO:0000256" key="2">
    <source>
        <dbReference type="ARBA" id="ARBA00009423"/>
    </source>
</evidence>
<protein>
    <submittedName>
        <fullName evidence="10">Transforming acidic coiled-coil containing protein 1</fullName>
    </submittedName>
</protein>
<reference evidence="10" key="2">
    <citation type="submission" date="2025-09" db="UniProtKB">
        <authorList>
            <consortium name="Ensembl"/>
        </authorList>
    </citation>
    <scope>IDENTIFICATION</scope>
</reference>
<proteinExistence type="inferred from homology"/>
<dbReference type="GeneTree" id="ENSGT00940000156991"/>
<dbReference type="InterPro" id="IPR007707">
    <property type="entry name" value="TACC_C"/>
</dbReference>